<accession>A0A840SPY9</accession>
<reference evidence="1 2" key="1">
    <citation type="submission" date="2020-08" db="EMBL/GenBank/DDBJ databases">
        <title>Genomic Encyclopedia of Type Strains, Phase IV (KMG-IV): sequencing the most valuable type-strain genomes for metagenomic binning, comparative biology and taxonomic classification.</title>
        <authorList>
            <person name="Goeker M."/>
        </authorList>
    </citation>
    <scope>NUCLEOTIDE SEQUENCE [LARGE SCALE GENOMIC DNA]</scope>
    <source>
        <strain evidence="1 2">DSM 101730</strain>
    </source>
</reference>
<dbReference type="Proteomes" id="UP000549457">
    <property type="component" value="Unassembled WGS sequence"/>
</dbReference>
<evidence type="ECO:0000313" key="2">
    <source>
        <dbReference type="Proteomes" id="UP000549457"/>
    </source>
</evidence>
<comment type="caution">
    <text evidence="1">The sequence shown here is derived from an EMBL/GenBank/DDBJ whole genome shotgun (WGS) entry which is preliminary data.</text>
</comment>
<name>A0A840SPY9_9RHOB</name>
<dbReference type="EMBL" id="JACHFM010000001">
    <property type="protein sequence ID" value="MBB5221342.1"/>
    <property type="molecule type" value="Genomic_DNA"/>
</dbReference>
<evidence type="ECO:0000313" key="1">
    <source>
        <dbReference type="EMBL" id="MBB5221342.1"/>
    </source>
</evidence>
<proteinExistence type="predicted"/>
<dbReference type="AlphaFoldDB" id="A0A840SPY9"/>
<protein>
    <submittedName>
        <fullName evidence="1">Uncharacterized protein</fullName>
    </submittedName>
</protein>
<dbReference type="RefSeq" id="WP_184147721.1">
    <property type="nucleotide sequence ID" value="NZ_JACHFM010000001.1"/>
</dbReference>
<keyword evidence="2" id="KW-1185">Reference proteome</keyword>
<sequence length="210" mass="22667">MPRPSPLRNRVAPDGGLHAVSARGTLMGNRGGRLHRPDGTLTASRWRSRAWIACRLAFRDRHRTVMGESYTEVFFLDEATALAAGHRPCFECRRADALAFAGAWARANGLTTPPRAGEMDRVLHAERLGPPDLVRRGALPPGAIFRAGDGFRLCLADGVRAWSFEGYRPAPDVPASQPVIAVTPGSMRAVLAAGYAPRLHPSADAQLSAR</sequence>
<organism evidence="1 2">
    <name type="scientific">Amaricoccus macauensis</name>
    <dbReference type="NCBI Taxonomy" id="57001"/>
    <lineage>
        <taxon>Bacteria</taxon>
        <taxon>Pseudomonadati</taxon>
        <taxon>Pseudomonadota</taxon>
        <taxon>Alphaproteobacteria</taxon>
        <taxon>Rhodobacterales</taxon>
        <taxon>Paracoccaceae</taxon>
        <taxon>Amaricoccus</taxon>
    </lineage>
</organism>
<gene>
    <name evidence="1" type="ORF">HNP73_001263</name>
</gene>